<dbReference type="SMART" id="SM00409">
    <property type="entry name" value="IG"/>
    <property type="match status" value="2"/>
</dbReference>
<keyword evidence="6 14" id="KW-0732">Signal</keyword>
<dbReference type="GO" id="GO:0005615">
    <property type="term" value="C:extracellular space"/>
    <property type="evidence" value="ECO:0007669"/>
    <property type="project" value="TreeGrafter"/>
</dbReference>
<evidence type="ECO:0000256" key="10">
    <source>
        <dbReference type="ARBA" id="ARBA00023180"/>
    </source>
</evidence>
<feature type="chain" id="PRO_5028816323" evidence="14">
    <location>
        <begin position="27"/>
        <end position="923"/>
    </location>
</feature>
<sequence>MAPYTTLGFLKRAVALLLLYVTYVKCFAPEVKCGGRIRETAGSIISPNYPDDYPPNADCVWIIHVPKPFFVIIHSTFFRLENDCNFDQLVIEDYGHTYNSKSGHKQTFCGRMFVYFKSVTNKVRITFKSDFGTNYKGFNLKFYSMDNSFGSGPVDWCNQTRIDGPGFLTSPGYPTQHQFSGDCFYHIKAPIGKRIKLEFLDFDLEENTRCAYNYLQIVDGPDLYCPSIGRYCGNQVLSFIYSSGSDLYLRFSSISGIYTSTGFLAQFSFHTSTVTDHTNQSGSDDYLEKALADCNQIIEEKIVKIQSPGYPESYPANARCVYIIRSPVDETVTLTFHKMVLEDSENCDLDYVKVKDGETAAATVLDKLCRNQNKSYTSSGRSLRLDFVTNDEISYMGFTATYTFSNCPLRCRNGGVCENHRCICPHGFQGRQCDLPVGCNEEPCKNGATCRERKIGYICLCPEGYTGYNCEKLKYVVEIEGKSYVKRLGNIVYTCRLNGKIPDKVFWFRNGDLLQGNVNERIEATDVLYIERVTELDEAQYMCVVYKDLMAYFDTKNLTIEPTCHLQTTQPVNRSVIHSGNVALRCPVIATKGVRFTWQKDGHPLKMNKRRYIYSNSLIFKDVEEVDNGTYKCLAVGPTECSAAAEMSLTVNFKRNPNKVCGKNSITKNSENIEAKIKSGYPAARGSAPWFVLFVRSATSHSFCGGTLVGNKHIVTAAHCIRSFQNFNNHNVHVYVGTQNCSGHGGIRVQMKHWIVHPAFNETTFDSDIAVIVLKETLDFTPYVHPLCLVNNEVIGESFYSGFYGTVVGCGETAFGYNSYPRHLHEVKLPYVSDNQCRKRLAKGHNITKNMFCAGFYRAYQGDSCKGDSGGPYTILLPQSKRWILVGIVSWGYNCDRSNSIGVYTNVGQFYKWLTKTVSVRHH</sequence>
<dbReference type="CDD" id="cd00054">
    <property type="entry name" value="EGF_CA"/>
    <property type="match status" value="2"/>
</dbReference>
<dbReference type="InterPro" id="IPR018114">
    <property type="entry name" value="TRYPSIN_HIS"/>
</dbReference>
<dbReference type="PROSITE" id="PS00022">
    <property type="entry name" value="EGF_1"/>
    <property type="match status" value="2"/>
</dbReference>
<evidence type="ECO:0000256" key="6">
    <source>
        <dbReference type="ARBA" id="ARBA00022729"/>
    </source>
</evidence>
<feature type="domain" description="Ig-like" evidence="18">
    <location>
        <begin position="462"/>
        <end position="559"/>
    </location>
</feature>
<dbReference type="InterPro" id="IPR036179">
    <property type="entry name" value="Ig-like_dom_sf"/>
</dbReference>
<feature type="domain" description="CUB" evidence="15">
    <location>
        <begin position="33"/>
        <end position="145"/>
    </location>
</feature>
<dbReference type="PROSITE" id="PS01186">
    <property type="entry name" value="EGF_2"/>
    <property type="match status" value="2"/>
</dbReference>
<evidence type="ECO:0000259" key="15">
    <source>
        <dbReference type="PROSITE" id="PS01180"/>
    </source>
</evidence>
<dbReference type="InterPro" id="IPR001254">
    <property type="entry name" value="Trypsin_dom"/>
</dbReference>
<dbReference type="FunFam" id="2.60.120.290:FF:000013">
    <property type="entry name" value="Membrane frizzled-related protein"/>
    <property type="match status" value="1"/>
</dbReference>
<keyword evidence="13" id="KW-0720">Serine protease</keyword>
<dbReference type="PROSITE" id="PS00134">
    <property type="entry name" value="TRYPSIN_HIS"/>
    <property type="match status" value="1"/>
</dbReference>
<comment type="subcellular location">
    <subcellularLocation>
        <location evidence="1">Secreted</location>
    </subcellularLocation>
</comment>
<evidence type="ECO:0000256" key="1">
    <source>
        <dbReference type="ARBA" id="ARBA00004613"/>
    </source>
</evidence>
<feature type="domain" description="EGF-like" evidence="16">
    <location>
        <begin position="403"/>
        <end position="434"/>
    </location>
</feature>
<protein>
    <submittedName>
        <fullName evidence="20">Mannan-binding lectin serine protease 1-like isoform X1</fullName>
    </submittedName>
</protein>
<dbReference type="PROSITE" id="PS50835">
    <property type="entry name" value="IG_LIKE"/>
    <property type="match status" value="2"/>
</dbReference>
<dbReference type="PRINTS" id="PR00722">
    <property type="entry name" value="CHYMOTRYPSIN"/>
</dbReference>
<dbReference type="GO" id="GO:0005509">
    <property type="term" value="F:calcium ion binding"/>
    <property type="evidence" value="ECO:0007669"/>
    <property type="project" value="InterPro"/>
</dbReference>
<evidence type="ECO:0000256" key="3">
    <source>
        <dbReference type="ARBA" id="ARBA00022536"/>
    </source>
</evidence>
<evidence type="ECO:0000256" key="7">
    <source>
        <dbReference type="ARBA" id="ARBA00022737"/>
    </source>
</evidence>
<keyword evidence="7" id="KW-0677">Repeat</keyword>
<dbReference type="InterPro" id="IPR007110">
    <property type="entry name" value="Ig-like_dom"/>
</dbReference>
<evidence type="ECO:0000259" key="18">
    <source>
        <dbReference type="PROSITE" id="PS50835"/>
    </source>
</evidence>
<dbReference type="SMART" id="SM00020">
    <property type="entry name" value="Tryp_SPc"/>
    <property type="match status" value="1"/>
</dbReference>
<reference evidence="20" key="1">
    <citation type="submission" date="2025-08" db="UniProtKB">
        <authorList>
            <consortium name="RefSeq"/>
        </authorList>
    </citation>
    <scope>IDENTIFICATION</scope>
</reference>
<keyword evidence="4" id="KW-0768">Sushi</keyword>
<dbReference type="Pfam" id="PF00431">
    <property type="entry name" value="CUB"/>
    <property type="match status" value="3"/>
</dbReference>
<comment type="caution">
    <text evidence="12">Lacks conserved residue(s) required for the propagation of feature annotation.</text>
</comment>
<feature type="disulfide bond" evidence="12">
    <location>
        <begin position="461"/>
        <end position="470"/>
    </location>
</feature>
<dbReference type="InterPro" id="IPR009003">
    <property type="entry name" value="Peptidase_S1_PA"/>
</dbReference>
<evidence type="ECO:0000259" key="16">
    <source>
        <dbReference type="PROSITE" id="PS50026"/>
    </source>
</evidence>
<dbReference type="SUPFAM" id="SSF49854">
    <property type="entry name" value="Spermadhesin, CUB domain"/>
    <property type="match status" value="3"/>
</dbReference>
<evidence type="ECO:0000256" key="9">
    <source>
        <dbReference type="ARBA" id="ARBA00023157"/>
    </source>
</evidence>
<evidence type="ECO:0000256" key="8">
    <source>
        <dbReference type="ARBA" id="ARBA00022801"/>
    </source>
</evidence>
<keyword evidence="9 12" id="KW-1015">Disulfide bond</keyword>
<feature type="domain" description="Peptidase S1" evidence="17">
    <location>
        <begin position="677"/>
        <end position="919"/>
    </location>
</feature>
<keyword evidence="19" id="KW-1185">Reference proteome</keyword>
<comment type="similarity">
    <text evidence="11">Belongs to the peptidase S1 family. CLIP subfamily.</text>
</comment>
<dbReference type="InterPro" id="IPR035914">
    <property type="entry name" value="Sperma_CUB_dom_sf"/>
</dbReference>
<evidence type="ECO:0000256" key="12">
    <source>
        <dbReference type="PROSITE-ProRule" id="PRU00076"/>
    </source>
</evidence>
<dbReference type="SUPFAM" id="SSF48726">
    <property type="entry name" value="Immunoglobulin"/>
    <property type="match status" value="2"/>
</dbReference>
<feature type="signal peptide" evidence="14">
    <location>
        <begin position="1"/>
        <end position="26"/>
    </location>
</feature>
<evidence type="ECO:0000256" key="11">
    <source>
        <dbReference type="ARBA" id="ARBA00024195"/>
    </source>
</evidence>
<dbReference type="Gene3D" id="2.40.10.10">
    <property type="entry name" value="Trypsin-like serine proteases"/>
    <property type="match status" value="2"/>
</dbReference>
<dbReference type="InterPro" id="IPR043504">
    <property type="entry name" value="Peptidase_S1_PA_chymotrypsin"/>
</dbReference>
<proteinExistence type="inferred from homology"/>
<evidence type="ECO:0000256" key="5">
    <source>
        <dbReference type="ARBA" id="ARBA00022670"/>
    </source>
</evidence>
<dbReference type="PANTHER" id="PTHR24255:SF31">
    <property type="entry name" value="CUBILIN-LIKE PROTEIN"/>
    <property type="match status" value="1"/>
</dbReference>
<dbReference type="InterPro" id="IPR033116">
    <property type="entry name" value="TRYPSIN_SER"/>
</dbReference>
<evidence type="ECO:0000313" key="20">
    <source>
        <dbReference type="RefSeq" id="XP_036356941.1"/>
    </source>
</evidence>
<dbReference type="InterPro" id="IPR001314">
    <property type="entry name" value="Peptidase_S1A"/>
</dbReference>
<gene>
    <name evidence="20" type="primary">LOC115209608</name>
</gene>
<feature type="disulfide bond" evidence="12">
    <location>
        <begin position="424"/>
        <end position="433"/>
    </location>
</feature>
<feature type="domain" description="EGF-like" evidence="16">
    <location>
        <begin position="435"/>
        <end position="471"/>
    </location>
</feature>
<keyword evidence="10" id="KW-0325">Glycoprotein</keyword>
<dbReference type="InterPro" id="IPR003599">
    <property type="entry name" value="Ig_sub"/>
</dbReference>
<dbReference type="SUPFAM" id="SSF57196">
    <property type="entry name" value="EGF/Laminin"/>
    <property type="match status" value="1"/>
</dbReference>
<evidence type="ECO:0000256" key="2">
    <source>
        <dbReference type="ARBA" id="ARBA00022525"/>
    </source>
</evidence>
<dbReference type="PROSITE" id="PS50026">
    <property type="entry name" value="EGF_3"/>
    <property type="match status" value="2"/>
</dbReference>
<keyword evidence="5 13" id="KW-0645">Protease</keyword>
<dbReference type="CDD" id="cd00096">
    <property type="entry name" value="Ig"/>
    <property type="match status" value="1"/>
</dbReference>
<keyword evidence="3 12" id="KW-0245">EGF-like domain</keyword>
<dbReference type="SMART" id="SM00181">
    <property type="entry name" value="EGF"/>
    <property type="match status" value="2"/>
</dbReference>
<feature type="domain" description="CUB" evidence="15">
    <location>
        <begin position="294"/>
        <end position="405"/>
    </location>
</feature>
<keyword evidence="2" id="KW-0964">Secreted</keyword>
<dbReference type="Proteomes" id="UP000515154">
    <property type="component" value="Linkage group LG3"/>
</dbReference>
<dbReference type="Pfam" id="PF00008">
    <property type="entry name" value="EGF"/>
    <property type="match status" value="1"/>
</dbReference>
<name>A0A7E6EMS4_9MOLL</name>
<dbReference type="InterPro" id="IPR001881">
    <property type="entry name" value="EGF-like_Ca-bd_dom"/>
</dbReference>
<dbReference type="AlphaFoldDB" id="A0A7E6EMS4"/>
<dbReference type="Gene3D" id="2.60.120.290">
    <property type="entry name" value="Spermadhesin, CUB domain"/>
    <property type="match status" value="3"/>
</dbReference>
<dbReference type="Gene3D" id="2.60.40.10">
    <property type="entry name" value="Immunoglobulins"/>
    <property type="match status" value="2"/>
</dbReference>
<dbReference type="SMART" id="SM00408">
    <property type="entry name" value="IGc2"/>
    <property type="match status" value="2"/>
</dbReference>
<dbReference type="GO" id="GO:0006508">
    <property type="term" value="P:proteolysis"/>
    <property type="evidence" value="ECO:0007669"/>
    <property type="project" value="UniProtKB-KW"/>
</dbReference>
<accession>A0A7E6EMS4</accession>
<dbReference type="GO" id="GO:0071944">
    <property type="term" value="C:cell periphery"/>
    <property type="evidence" value="ECO:0007669"/>
    <property type="project" value="UniProtKB-ARBA"/>
</dbReference>
<dbReference type="PROSITE" id="PS01180">
    <property type="entry name" value="CUB"/>
    <property type="match status" value="3"/>
</dbReference>
<feature type="disulfide bond" evidence="12">
    <location>
        <begin position="407"/>
        <end position="417"/>
    </location>
</feature>
<evidence type="ECO:0000256" key="13">
    <source>
        <dbReference type="RuleBase" id="RU363034"/>
    </source>
</evidence>
<dbReference type="SUPFAM" id="SSF50494">
    <property type="entry name" value="Trypsin-like serine proteases"/>
    <property type="match status" value="1"/>
</dbReference>
<dbReference type="RefSeq" id="XP_036356941.1">
    <property type="nucleotide sequence ID" value="XM_036501048.1"/>
</dbReference>
<evidence type="ECO:0000256" key="14">
    <source>
        <dbReference type="SAM" id="SignalP"/>
    </source>
</evidence>
<dbReference type="PANTHER" id="PTHR24255">
    <property type="entry name" value="COMPLEMENT COMPONENT 1, S SUBCOMPONENT-RELATED"/>
    <property type="match status" value="1"/>
</dbReference>
<dbReference type="InterPro" id="IPR000859">
    <property type="entry name" value="CUB_dom"/>
</dbReference>
<dbReference type="CDD" id="cd00041">
    <property type="entry name" value="CUB"/>
    <property type="match status" value="3"/>
</dbReference>
<dbReference type="FunFam" id="2.10.25.10:FF:000185">
    <property type="entry name" value="basement membrane-specific heparan sulfate proteoglycan core protein-like"/>
    <property type="match status" value="1"/>
</dbReference>
<dbReference type="PROSITE" id="PS50240">
    <property type="entry name" value="TRYPSIN_DOM"/>
    <property type="match status" value="1"/>
</dbReference>
<keyword evidence="8 13" id="KW-0378">Hydrolase</keyword>
<dbReference type="InterPro" id="IPR013783">
    <property type="entry name" value="Ig-like_fold"/>
</dbReference>
<dbReference type="SMART" id="SM00042">
    <property type="entry name" value="CUB"/>
    <property type="match status" value="3"/>
</dbReference>
<dbReference type="Pfam" id="PF13927">
    <property type="entry name" value="Ig_3"/>
    <property type="match status" value="1"/>
</dbReference>
<dbReference type="Pfam" id="PF00089">
    <property type="entry name" value="Trypsin"/>
    <property type="match status" value="1"/>
</dbReference>
<dbReference type="InterPro" id="IPR003598">
    <property type="entry name" value="Ig_sub2"/>
</dbReference>
<evidence type="ECO:0000313" key="19">
    <source>
        <dbReference type="Proteomes" id="UP000515154"/>
    </source>
</evidence>
<dbReference type="GO" id="GO:0004252">
    <property type="term" value="F:serine-type endopeptidase activity"/>
    <property type="evidence" value="ECO:0007669"/>
    <property type="project" value="InterPro"/>
</dbReference>
<dbReference type="FunFam" id="2.60.120.290:FF:000005">
    <property type="entry name" value="Procollagen C-endopeptidase enhancer 1"/>
    <property type="match status" value="1"/>
</dbReference>
<dbReference type="SMART" id="SM00179">
    <property type="entry name" value="EGF_CA"/>
    <property type="match status" value="2"/>
</dbReference>
<dbReference type="Gene3D" id="2.10.25.10">
    <property type="entry name" value="Laminin"/>
    <property type="match status" value="1"/>
</dbReference>
<evidence type="ECO:0000256" key="4">
    <source>
        <dbReference type="ARBA" id="ARBA00022659"/>
    </source>
</evidence>
<organism evidence="19 20">
    <name type="scientific">Octopus sinensis</name>
    <name type="common">East Asian common octopus</name>
    <dbReference type="NCBI Taxonomy" id="2607531"/>
    <lineage>
        <taxon>Eukaryota</taxon>
        <taxon>Metazoa</taxon>
        <taxon>Spiralia</taxon>
        <taxon>Lophotrochozoa</taxon>
        <taxon>Mollusca</taxon>
        <taxon>Cephalopoda</taxon>
        <taxon>Coleoidea</taxon>
        <taxon>Octopodiformes</taxon>
        <taxon>Octopoda</taxon>
        <taxon>Incirrata</taxon>
        <taxon>Octopodidae</taxon>
        <taxon>Octopus</taxon>
    </lineage>
</organism>
<dbReference type="FunFam" id="2.40.10.10:FF:000068">
    <property type="entry name" value="transmembrane protease serine 2"/>
    <property type="match status" value="1"/>
</dbReference>
<dbReference type="InterPro" id="IPR000742">
    <property type="entry name" value="EGF"/>
</dbReference>
<feature type="domain" description="CUB" evidence="15">
    <location>
        <begin position="157"/>
        <end position="270"/>
    </location>
</feature>
<evidence type="ECO:0000259" key="17">
    <source>
        <dbReference type="PROSITE" id="PS50240"/>
    </source>
</evidence>
<dbReference type="FunFam" id="2.40.10.10:FF:000002">
    <property type="entry name" value="Transmembrane protease serine"/>
    <property type="match status" value="1"/>
</dbReference>
<feature type="domain" description="Ig-like" evidence="18">
    <location>
        <begin position="562"/>
        <end position="650"/>
    </location>
</feature>
<dbReference type="PROSITE" id="PS00135">
    <property type="entry name" value="TRYPSIN_SER"/>
    <property type="match status" value="1"/>
</dbReference>
<dbReference type="CDD" id="cd00190">
    <property type="entry name" value="Tryp_SPc"/>
    <property type="match status" value="1"/>
</dbReference>